<comment type="similarity">
    <text evidence="2 6">Belongs to the class-III pyridoxal-phosphate-dependent aminotransferase family.</text>
</comment>
<sequence>MTEMTKVAGSNTPSNETLIEWDRMHQIHPWHAMDAWRGYDNMLVDTAEGIYMYDSTGKRFIDGPGGMWCTQIGYGRKDMAEAIYDQVMKLPYTSPFTSATEPSAILAKKIADMAPGDLNNVFFTTGGSTAVDTALRTMQYCNNRRGLPEKKMIIAREKGYHGSTYLAHSVTGKERDKSHFDFETRLVHFLPDVNPYRRAEGQSVEEFCDEKVADLEKAIAEIGADKIGAFIAEPILSSGGVIVPAPGYHKRTLEICRANDIFYISDEVVTGFGRLGYWFASEELFDIQPDFITSAKGLTSGYLPLGACIVSDRVMEMMSDSDEPSSFTNGYTYSAHPVSCAAALKNIEIFENEGVLEHVRAVTPHFQKRLRDLMKFKIVGDARGMGLLGCIEGKAEDLEAEKKLGSQIDEACEARGLLVRPLINMAVFSPPLIITIEQIDEMFDILEDALQEVQDNLNAA</sequence>
<name>A0A1M6GGH9_9RHOB</name>
<evidence type="ECO:0000256" key="1">
    <source>
        <dbReference type="ARBA" id="ARBA00001933"/>
    </source>
</evidence>
<evidence type="ECO:0000313" key="8">
    <source>
        <dbReference type="Proteomes" id="UP000183982"/>
    </source>
</evidence>
<dbReference type="InterPro" id="IPR015424">
    <property type="entry name" value="PyrdxlP-dep_Trfase"/>
</dbReference>
<keyword evidence="3 7" id="KW-0032">Aminotransferase</keyword>
<dbReference type="InterPro" id="IPR015422">
    <property type="entry name" value="PyrdxlP-dep_Trfase_small"/>
</dbReference>
<comment type="cofactor">
    <cofactor evidence="1">
        <name>pyridoxal 5'-phosphate</name>
        <dbReference type="ChEBI" id="CHEBI:597326"/>
    </cofactor>
</comment>
<evidence type="ECO:0000313" key="7">
    <source>
        <dbReference type="EMBL" id="SHJ08991.1"/>
    </source>
</evidence>
<protein>
    <submittedName>
        <fullName evidence="7">Adenosylmethionine-8-amino-7-oxononanoate aminotransferase</fullName>
    </submittedName>
</protein>
<dbReference type="AlphaFoldDB" id="A0A1M6GGH9"/>
<dbReference type="Pfam" id="PF00202">
    <property type="entry name" value="Aminotran_3"/>
    <property type="match status" value="1"/>
</dbReference>
<dbReference type="NCBIfam" id="NF005447">
    <property type="entry name" value="PRK07036.1"/>
    <property type="match status" value="1"/>
</dbReference>
<dbReference type="CDD" id="cd00610">
    <property type="entry name" value="OAT_like"/>
    <property type="match status" value="1"/>
</dbReference>
<dbReference type="Gene3D" id="3.90.1150.10">
    <property type="entry name" value="Aspartate Aminotransferase, domain 1"/>
    <property type="match status" value="1"/>
</dbReference>
<dbReference type="InterPro" id="IPR005814">
    <property type="entry name" value="Aminotrans_3"/>
</dbReference>
<dbReference type="PANTHER" id="PTHR43094:SF1">
    <property type="entry name" value="AMINOTRANSFERASE CLASS-III"/>
    <property type="match status" value="1"/>
</dbReference>
<keyword evidence="4 7" id="KW-0808">Transferase</keyword>
<evidence type="ECO:0000256" key="6">
    <source>
        <dbReference type="RuleBase" id="RU003560"/>
    </source>
</evidence>
<dbReference type="InterPro" id="IPR049704">
    <property type="entry name" value="Aminotrans_3_PPA_site"/>
</dbReference>
<keyword evidence="5 6" id="KW-0663">Pyridoxal phosphate</keyword>
<dbReference type="Proteomes" id="UP000183982">
    <property type="component" value="Unassembled WGS sequence"/>
</dbReference>
<dbReference type="PROSITE" id="PS00600">
    <property type="entry name" value="AA_TRANSFER_CLASS_3"/>
    <property type="match status" value="1"/>
</dbReference>
<accession>A0A1M6GGH9</accession>
<dbReference type="GO" id="GO:0030170">
    <property type="term" value="F:pyridoxal phosphate binding"/>
    <property type="evidence" value="ECO:0007669"/>
    <property type="project" value="InterPro"/>
</dbReference>
<evidence type="ECO:0000256" key="5">
    <source>
        <dbReference type="ARBA" id="ARBA00022898"/>
    </source>
</evidence>
<reference evidence="8" key="1">
    <citation type="submission" date="2016-11" db="EMBL/GenBank/DDBJ databases">
        <authorList>
            <person name="Varghese N."/>
            <person name="Submissions S."/>
        </authorList>
    </citation>
    <scope>NUCLEOTIDE SEQUENCE [LARGE SCALE GENOMIC DNA]</scope>
    <source>
        <strain evidence="8">DSM 100564</strain>
    </source>
</reference>
<evidence type="ECO:0000256" key="3">
    <source>
        <dbReference type="ARBA" id="ARBA00022576"/>
    </source>
</evidence>
<evidence type="ECO:0000256" key="4">
    <source>
        <dbReference type="ARBA" id="ARBA00022679"/>
    </source>
</evidence>
<dbReference type="FunFam" id="3.40.640.10:FF:000014">
    <property type="entry name" value="Adenosylmethionine-8-amino-7-oxononanoate aminotransferase, probable"/>
    <property type="match status" value="1"/>
</dbReference>
<organism evidence="7 8">
    <name type="scientific">Shimia gijangensis</name>
    <dbReference type="NCBI Taxonomy" id="1470563"/>
    <lineage>
        <taxon>Bacteria</taxon>
        <taxon>Pseudomonadati</taxon>
        <taxon>Pseudomonadota</taxon>
        <taxon>Alphaproteobacteria</taxon>
        <taxon>Rhodobacterales</taxon>
        <taxon>Roseobacteraceae</taxon>
    </lineage>
</organism>
<dbReference type="GO" id="GO:0008483">
    <property type="term" value="F:transaminase activity"/>
    <property type="evidence" value="ECO:0007669"/>
    <property type="project" value="UniProtKB-KW"/>
</dbReference>
<dbReference type="EMBL" id="FQZQ01000005">
    <property type="protein sequence ID" value="SHJ08991.1"/>
    <property type="molecule type" value="Genomic_DNA"/>
</dbReference>
<proteinExistence type="inferred from homology"/>
<dbReference type="PIRSF" id="PIRSF000521">
    <property type="entry name" value="Transaminase_4ab_Lys_Orn"/>
    <property type="match status" value="1"/>
</dbReference>
<dbReference type="InterPro" id="IPR015421">
    <property type="entry name" value="PyrdxlP-dep_Trfase_major"/>
</dbReference>
<dbReference type="PANTHER" id="PTHR43094">
    <property type="entry name" value="AMINOTRANSFERASE"/>
    <property type="match status" value="1"/>
</dbReference>
<evidence type="ECO:0000256" key="2">
    <source>
        <dbReference type="ARBA" id="ARBA00008954"/>
    </source>
</evidence>
<dbReference type="Gene3D" id="3.40.640.10">
    <property type="entry name" value="Type I PLP-dependent aspartate aminotransferase-like (Major domain)"/>
    <property type="match status" value="1"/>
</dbReference>
<keyword evidence="8" id="KW-1185">Reference proteome</keyword>
<dbReference type="SUPFAM" id="SSF53383">
    <property type="entry name" value="PLP-dependent transferases"/>
    <property type="match status" value="1"/>
</dbReference>
<gene>
    <name evidence="7" type="ORF">SAMN05444000_10521</name>
</gene>
<dbReference type="STRING" id="1470563.SAMN05444000_10521"/>